<feature type="region of interest" description="Disordered" evidence="1">
    <location>
        <begin position="172"/>
        <end position="263"/>
    </location>
</feature>
<dbReference type="OrthoDB" id="10044101at2759"/>
<proteinExistence type="predicted"/>
<dbReference type="AlphaFoldDB" id="A0A8J9VEY5"/>
<evidence type="ECO:0000256" key="1">
    <source>
        <dbReference type="SAM" id="MobiDB-lite"/>
    </source>
</evidence>
<organism evidence="2 3">
    <name type="scientific">Branchiostoma lanceolatum</name>
    <name type="common">Common lancelet</name>
    <name type="synonym">Amphioxus lanceolatum</name>
    <dbReference type="NCBI Taxonomy" id="7740"/>
    <lineage>
        <taxon>Eukaryota</taxon>
        <taxon>Metazoa</taxon>
        <taxon>Chordata</taxon>
        <taxon>Cephalochordata</taxon>
        <taxon>Leptocardii</taxon>
        <taxon>Amphioxiformes</taxon>
        <taxon>Branchiostomatidae</taxon>
        <taxon>Branchiostoma</taxon>
    </lineage>
</organism>
<protein>
    <submittedName>
        <fullName evidence="2">Hypp5676 protein</fullName>
    </submittedName>
</protein>
<feature type="compositionally biased region" description="Basic and acidic residues" evidence="1">
    <location>
        <begin position="228"/>
        <end position="244"/>
    </location>
</feature>
<sequence>MQTVRTALSAAWRICPRTAVSTYTRPAAGMALVHTSPPRPSGSKQNCLRPDMPYKSGHGTWSGLDLGLLIGAGLLITAGLFEQKGAQQTTHTPSDVPPVYYVPSDVSQYAGLNLVPQAPQTTVGVLFRSVNIPLEKNDKADRKVAGSEASRGSQKHEQVFAHFGRSAEIADKTTSAEKACKCPRDVSDETPTAVGPVKMRDKALSTAEDVREAPVKSKKTSGDATDGGDTKKVFDDAVNERGERSSAVSLGTEERTDRNEVDLSSENDVTVCDDDQGPVRELMTSNSDVIDQKYPSACPIGGGQSSEGNAEKDHNTCEDDVTYDVTNTCDLLDPADGEDTEDDVRNRTGETRPRQADFTEAEVITVTACPVRHDFSGAALEVIRSTTRVTDKTDTEINQEEFFSEGDFEYESGHLSQEVPVSPRLQRKLRCVALYADWRKDSQFCHRGDVMTNQKVRFSWSDQEDDDDDDLDVVSKVKVYRAVLEGVWREEGGLVENNVTNTTGGDDVMESYYPGHVRRKGI</sequence>
<feature type="region of interest" description="Disordered" evidence="1">
    <location>
        <begin position="138"/>
        <end position="159"/>
    </location>
</feature>
<dbReference type="EMBL" id="OV696695">
    <property type="protein sequence ID" value="CAH1238975.1"/>
    <property type="molecule type" value="Genomic_DNA"/>
</dbReference>
<feature type="compositionally biased region" description="Basic and acidic residues" evidence="1">
    <location>
        <begin position="172"/>
        <end position="187"/>
    </location>
</feature>
<reference evidence="2" key="1">
    <citation type="submission" date="2022-01" db="EMBL/GenBank/DDBJ databases">
        <authorList>
            <person name="Braso-Vives M."/>
        </authorList>
    </citation>
    <scope>NUCLEOTIDE SEQUENCE</scope>
</reference>
<evidence type="ECO:0000313" key="2">
    <source>
        <dbReference type="EMBL" id="CAH1238975.1"/>
    </source>
</evidence>
<accession>A0A8J9VEY5</accession>
<name>A0A8J9VEY5_BRALA</name>
<feature type="compositionally biased region" description="Basic and acidic residues" evidence="1">
    <location>
        <begin position="343"/>
        <end position="353"/>
    </location>
</feature>
<feature type="region of interest" description="Disordered" evidence="1">
    <location>
        <begin position="334"/>
        <end position="353"/>
    </location>
</feature>
<feature type="compositionally biased region" description="Basic and acidic residues" evidence="1">
    <location>
        <begin position="198"/>
        <end position="215"/>
    </location>
</feature>
<gene>
    <name evidence="2" type="primary">Hypp5676</name>
    <name evidence="2" type="ORF">BLAG_LOCUS3374</name>
</gene>
<feature type="compositionally biased region" description="Basic and acidic residues" evidence="1">
    <location>
        <begin position="252"/>
        <end position="261"/>
    </location>
</feature>
<keyword evidence="3" id="KW-1185">Reference proteome</keyword>
<dbReference type="Proteomes" id="UP000838412">
    <property type="component" value="Chromosome 10"/>
</dbReference>
<evidence type="ECO:0000313" key="3">
    <source>
        <dbReference type="Proteomes" id="UP000838412"/>
    </source>
</evidence>